<evidence type="ECO:0000256" key="1">
    <source>
        <dbReference type="ARBA" id="ARBA00023157"/>
    </source>
</evidence>
<dbReference type="PROSITE" id="PS50287">
    <property type="entry name" value="SRCR_2"/>
    <property type="match status" value="6"/>
</dbReference>
<dbReference type="InterPro" id="IPR001190">
    <property type="entry name" value="SRCR"/>
</dbReference>
<feature type="domain" description="SRCR" evidence="5">
    <location>
        <begin position="256"/>
        <end position="354"/>
    </location>
</feature>
<gene>
    <name evidence="6" type="ORF">SNE40_012389</name>
</gene>
<name>A0AAN8JLS4_PATCE</name>
<feature type="disulfide bond" evidence="2">
    <location>
        <begin position="530"/>
        <end position="540"/>
    </location>
</feature>
<keyword evidence="7" id="KW-1185">Reference proteome</keyword>
<feature type="signal peptide" evidence="4">
    <location>
        <begin position="1"/>
        <end position="29"/>
    </location>
</feature>
<reference evidence="6 7" key="1">
    <citation type="submission" date="2024-01" db="EMBL/GenBank/DDBJ databases">
        <title>The genome of the rayed Mediterranean limpet Patella caerulea (Linnaeus, 1758).</title>
        <authorList>
            <person name="Anh-Thu Weber A."/>
            <person name="Halstead-Nussloch G."/>
        </authorList>
    </citation>
    <scope>NUCLEOTIDE SEQUENCE [LARGE SCALE GENOMIC DNA]</scope>
    <source>
        <strain evidence="6">AATW-2023a</strain>
        <tissue evidence="6">Whole specimen</tissue>
    </source>
</reference>
<evidence type="ECO:0000259" key="5">
    <source>
        <dbReference type="PROSITE" id="PS50287"/>
    </source>
</evidence>
<feature type="domain" description="SRCR" evidence="5">
    <location>
        <begin position="578"/>
        <end position="676"/>
    </location>
</feature>
<feature type="compositionally biased region" description="Polar residues" evidence="3">
    <location>
        <begin position="714"/>
        <end position="735"/>
    </location>
</feature>
<evidence type="ECO:0000256" key="2">
    <source>
        <dbReference type="PROSITE-ProRule" id="PRU00196"/>
    </source>
</evidence>
<feature type="disulfide bond" evidence="2">
    <location>
        <begin position="77"/>
        <end position="138"/>
    </location>
</feature>
<feature type="region of interest" description="Disordered" evidence="3">
    <location>
        <begin position="676"/>
        <end position="750"/>
    </location>
</feature>
<keyword evidence="1 2" id="KW-1015">Disulfide bond</keyword>
<feature type="chain" id="PRO_5042882234" description="SRCR domain-containing protein" evidence="4">
    <location>
        <begin position="30"/>
        <end position="777"/>
    </location>
</feature>
<dbReference type="InterPro" id="IPR036772">
    <property type="entry name" value="SRCR-like_dom_sf"/>
</dbReference>
<dbReference type="EMBL" id="JAZGQO010000008">
    <property type="protein sequence ID" value="KAK6180196.1"/>
    <property type="molecule type" value="Genomic_DNA"/>
</dbReference>
<feature type="disulfide bond" evidence="2">
    <location>
        <begin position="64"/>
        <end position="128"/>
    </location>
</feature>
<dbReference type="Pfam" id="PF00530">
    <property type="entry name" value="SRCR"/>
    <property type="match status" value="4"/>
</dbReference>
<feature type="domain" description="SRCR" evidence="5">
    <location>
        <begin position="465"/>
        <end position="575"/>
    </location>
</feature>
<feature type="domain" description="SRCR" evidence="5">
    <location>
        <begin position="370"/>
        <end position="457"/>
    </location>
</feature>
<dbReference type="Proteomes" id="UP001347796">
    <property type="component" value="Unassembled WGS sequence"/>
</dbReference>
<feature type="disulfide bond" evidence="2">
    <location>
        <begin position="106"/>
        <end position="116"/>
    </location>
</feature>
<keyword evidence="4" id="KW-0732">Signal</keyword>
<feature type="compositionally biased region" description="Low complexity" evidence="3">
    <location>
        <begin position="676"/>
        <end position="713"/>
    </location>
</feature>
<evidence type="ECO:0000256" key="3">
    <source>
        <dbReference type="SAM" id="MobiDB-lite"/>
    </source>
</evidence>
<dbReference type="GO" id="GO:0016020">
    <property type="term" value="C:membrane"/>
    <property type="evidence" value="ECO:0007669"/>
    <property type="project" value="InterPro"/>
</dbReference>
<comment type="caution">
    <text evidence="2">Lacks conserved residue(s) required for the propagation of feature annotation.</text>
</comment>
<evidence type="ECO:0000313" key="6">
    <source>
        <dbReference type="EMBL" id="KAK6180196.1"/>
    </source>
</evidence>
<dbReference type="Gene3D" id="3.10.250.10">
    <property type="entry name" value="SRCR-like domain"/>
    <property type="match status" value="6"/>
</dbReference>
<dbReference type="SMART" id="SM00202">
    <property type="entry name" value="SR"/>
    <property type="match status" value="5"/>
</dbReference>
<organism evidence="6 7">
    <name type="scientific">Patella caerulea</name>
    <name type="common">Rayed Mediterranean limpet</name>
    <dbReference type="NCBI Taxonomy" id="87958"/>
    <lineage>
        <taxon>Eukaryota</taxon>
        <taxon>Metazoa</taxon>
        <taxon>Spiralia</taxon>
        <taxon>Lophotrochozoa</taxon>
        <taxon>Mollusca</taxon>
        <taxon>Gastropoda</taxon>
        <taxon>Patellogastropoda</taxon>
        <taxon>Patelloidea</taxon>
        <taxon>Patellidae</taxon>
        <taxon>Patella</taxon>
    </lineage>
</organism>
<dbReference type="AlphaFoldDB" id="A0AAN8JLS4"/>
<feature type="disulfide bond" evidence="2">
    <location>
        <begin position="214"/>
        <end position="224"/>
    </location>
</feature>
<proteinExistence type="predicted"/>
<feature type="disulfide bond" evidence="2">
    <location>
        <begin position="425"/>
        <end position="435"/>
    </location>
</feature>
<feature type="domain" description="SRCR" evidence="5">
    <location>
        <begin position="147"/>
        <end position="253"/>
    </location>
</feature>
<feature type="disulfide bond" evidence="2">
    <location>
        <begin position="324"/>
        <end position="334"/>
    </location>
</feature>
<dbReference type="PANTHER" id="PTHR48071">
    <property type="entry name" value="SRCR DOMAIN-CONTAINING PROTEIN"/>
    <property type="match status" value="1"/>
</dbReference>
<protein>
    <recommendedName>
        <fullName evidence="5">SRCR domain-containing protein</fullName>
    </recommendedName>
</protein>
<feature type="compositionally biased region" description="Low complexity" evidence="3">
    <location>
        <begin position="736"/>
        <end position="750"/>
    </location>
</feature>
<evidence type="ECO:0000313" key="7">
    <source>
        <dbReference type="Proteomes" id="UP001347796"/>
    </source>
</evidence>
<feature type="disulfide bond" evidence="2">
    <location>
        <begin position="647"/>
        <end position="657"/>
    </location>
</feature>
<comment type="caution">
    <text evidence="6">The sequence shown here is derived from an EMBL/GenBank/DDBJ whole genome shotgun (WGS) entry which is preliminary data.</text>
</comment>
<dbReference type="PANTHER" id="PTHR48071:SF18">
    <property type="entry name" value="DELETED IN MALIGNANT BRAIN TUMORS 1 PROTEIN-RELATED"/>
    <property type="match status" value="1"/>
</dbReference>
<feature type="domain" description="SRCR" evidence="5">
    <location>
        <begin position="37"/>
        <end position="139"/>
    </location>
</feature>
<sequence>MDTNGGCNVLLLCSVISTILLINVTNGLATPSWTERPDGVDGDSKVNATGEVLVLYNGIWGGVCGTNWDDVEAKVACTEAGFQNGKAYVTNFYDQATPAWVYEADCSGSEQELKECDLTRKVGGNRACPDRLGAMAYCYNDTDAIDYSLVGTGSNYGIVQVTRDGKTGYICGIGNLNNGEAGTVCRTLGFTDGDNYHTSVTTTYHEWWRGFFNCYQAPPFLHVCKGPDWEYITPSDSFATQECRLNTLSVYCYGTLRLHTKFANSSGVLLKRENRNYYAFCSDGFNMNSANAVCKDLGFIKARLILPASVYNTGYSVRFFNLECSVGATSMKQCTSVYNSSTTCHGGAAAVACDDGKSPIKDNLIEIAIDGTVQVSKNGIWGNINAYKWDNVEAQVLCKEKGFETGEMKQSIYSNKPRWMFDVDCQGDEDSIFSCPYKDLPDNATASFSGNARVFCYNRSDVNEYRLENGDRGRLIRNKDGQEGYACDFIRFYDQEATVVCKTLGYNRGERLESPSLPEGTKWWGVQLSCFYGSSTIESCKGSDWLYSYDRSLNYTSPEFDKCRNTSYAISVSCYGQVRLHDDSDNIGIALVRTGNNDMRAICADGFDLTDGDVACREIGYSGIRHVVAASTFSHLNYSILSYNFECVGGETSLLNCSYTNQTSCASRNYATIECVPNTTPSPTRRSTYPVSSNSPNYSKSTSNSNLSGSTSKPMSGNNTDSTDGISNTKGSTSKPTPGGPNNSTENNNNAGSINNHAVLRFWMFVGSLVVVLSSQI</sequence>
<accession>A0AAN8JLS4</accession>
<dbReference type="SUPFAM" id="SSF56487">
    <property type="entry name" value="SRCR-like"/>
    <property type="match status" value="5"/>
</dbReference>
<evidence type="ECO:0000256" key="4">
    <source>
        <dbReference type="SAM" id="SignalP"/>
    </source>
</evidence>